<feature type="transmembrane region" description="Helical" evidence="1">
    <location>
        <begin position="134"/>
        <end position="155"/>
    </location>
</feature>
<reference evidence="2" key="1">
    <citation type="submission" date="2019-08" db="EMBL/GenBank/DDBJ databases">
        <title>The genome of the North American firefly Photinus pyralis.</title>
        <authorList>
            <consortium name="Photinus pyralis genome working group"/>
            <person name="Fallon T.R."/>
            <person name="Sander Lower S.E."/>
            <person name="Weng J.-K."/>
        </authorList>
    </citation>
    <scope>NUCLEOTIDE SEQUENCE</scope>
    <source>
        <strain evidence="2">TRF0915ILg1</strain>
        <tissue evidence="2">Whole body</tissue>
    </source>
</reference>
<sequence>MVSCLNVNFCNDSNTFLLLILSYGYYIPFRFFLHFSCTCHIIKFIYSSYCFLFGIFDKFCFYSICTRTLAIFHSLDNILGFLFCLLSYVTDVPFALDLWVVLQKSLHSVLLMFSKSHSLLYIFLPRFISYSKCLSESCILAFLPLSFYACFIRSFGYRNLQFLVFSSVLLLFSFCTYALFLALL</sequence>
<gene>
    <name evidence="2" type="ORF">ILUMI_01503</name>
</gene>
<organism evidence="2 3">
    <name type="scientific">Ignelater luminosus</name>
    <name type="common">Cucubano</name>
    <name type="synonym">Pyrophorus luminosus</name>
    <dbReference type="NCBI Taxonomy" id="2038154"/>
    <lineage>
        <taxon>Eukaryota</taxon>
        <taxon>Metazoa</taxon>
        <taxon>Ecdysozoa</taxon>
        <taxon>Arthropoda</taxon>
        <taxon>Hexapoda</taxon>
        <taxon>Insecta</taxon>
        <taxon>Pterygota</taxon>
        <taxon>Neoptera</taxon>
        <taxon>Endopterygota</taxon>
        <taxon>Coleoptera</taxon>
        <taxon>Polyphaga</taxon>
        <taxon>Elateriformia</taxon>
        <taxon>Elateroidea</taxon>
        <taxon>Elateridae</taxon>
        <taxon>Agrypninae</taxon>
        <taxon>Pyrophorini</taxon>
        <taxon>Ignelater</taxon>
    </lineage>
</organism>
<dbReference type="EMBL" id="VTPC01000712">
    <property type="protein sequence ID" value="KAF2904674.1"/>
    <property type="molecule type" value="Genomic_DNA"/>
</dbReference>
<feature type="transmembrane region" description="Helical" evidence="1">
    <location>
        <begin position="15"/>
        <end position="33"/>
    </location>
</feature>
<evidence type="ECO:0000313" key="3">
    <source>
        <dbReference type="Proteomes" id="UP000801492"/>
    </source>
</evidence>
<protein>
    <submittedName>
        <fullName evidence="2">Uncharacterized protein</fullName>
    </submittedName>
</protein>
<keyword evidence="3" id="KW-1185">Reference proteome</keyword>
<proteinExistence type="predicted"/>
<feature type="transmembrane region" description="Helical" evidence="1">
    <location>
        <begin position="45"/>
        <end position="72"/>
    </location>
</feature>
<accession>A0A8K0DF94</accession>
<name>A0A8K0DF94_IGNLU</name>
<keyword evidence="1" id="KW-1133">Transmembrane helix</keyword>
<keyword evidence="1" id="KW-0472">Membrane</keyword>
<comment type="caution">
    <text evidence="2">The sequence shown here is derived from an EMBL/GenBank/DDBJ whole genome shotgun (WGS) entry which is preliminary data.</text>
</comment>
<evidence type="ECO:0000256" key="1">
    <source>
        <dbReference type="SAM" id="Phobius"/>
    </source>
</evidence>
<feature type="transmembrane region" description="Helical" evidence="1">
    <location>
        <begin position="162"/>
        <end position="183"/>
    </location>
</feature>
<keyword evidence="1" id="KW-0812">Transmembrane</keyword>
<dbReference type="AlphaFoldDB" id="A0A8K0DF94"/>
<evidence type="ECO:0000313" key="2">
    <source>
        <dbReference type="EMBL" id="KAF2904674.1"/>
    </source>
</evidence>
<dbReference type="Proteomes" id="UP000801492">
    <property type="component" value="Unassembled WGS sequence"/>
</dbReference>
<feature type="transmembrane region" description="Helical" evidence="1">
    <location>
        <begin position="78"/>
        <end position="102"/>
    </location>
</feature>